<evidence type="ECO:0000313" key="2">
    <source>
        <dbReference type="Proteomes" id="UP001334084"/>
    </source>
</evidence>
<keyword evidence="2" id="KW-1185">Reference proteome</keyword>
<dbReference type="EMBL" id="CP142731">
    <property type="protein sequence ID" value="WUR03751.1"/>
    <property type="molecule type" value="Genomic_DNA"/>
</dbReference>
<gene>
    <name evidence="1" type="ORF">VNE69_06072</name>
</gene>
<accession>A0AAX4JD06</accession>
<protein>
    <submittedName>
        <fullName evidence="1">Uncharacterized protein</fullName>
    </submittedName>
</protein>
<dbReference type="Proteomes" id="UP001334084">
    <property type="component" value="Chromosome 6"/>
</dbReference>
<sequence length="532" mass="64124">MKNDILTWLKDYNTSIPSFTDYLLNKFNMPGEVLEILLEICVEEYELRHNAAQEIIRHFVDDTKFINEILVHWCQISQARRDIWLGFDSCPRVYGLLIYLEMSSKIQRPKKINIRQIETDDLYSTPSNLVRPKTITKNINLIRPTNNSLINYNNKYITNNNNNTIISNTLNYNKNKVRRYFDFIVYYDIIEDTYSIEGINTFTSLLKLIKEKLFIKFIKKYITDKLLSVLSSDQDIPEKTLILILGFFDLLNLTETDKLNLYNLAFINPTHYKCQLINNLFFKYNWDTLEIIKFYYPLLKSQDKQILNQLVIFWDTAITEAYASFIFKSLLSKVYIDSSIYTLLEKISTKFSIILDKKYYIDMKNDTKFMTHMYVFSVEILPEIFSNYENEDYNELILKLINYKFSSLLPYINDILKKCMKNIKESLEIIINIFIKFEDEFIDLNNEVWEMYLRLYKDELVRCKKRVELFINEEIDQLIFSEKIQCIKIFRKFFKEDFFKDRILKLEQRNELEQDTEYIKYQLELEIKSYKE</sequence>
<dbReference type="AlphaFoldDB" id="A0AAX4JD06"/>
<dbReference type="GeneID" id="90541569"/>
<dbReference type="RefSeq" id="XP_065329896.1">
    <property type="nucleotide sequence ID" value="XM_065473824.1"/>
</dbReference>
<organism evidence="1 2">
    <name type="scientific">Vairimorpha necatrix</name>
    <dbReference type="NCBI Taxonomy" id="6039"/>
    <lineage>
        <taxon>Eukaryota</taxon>
        <taxon>Fungi</taxon>
        <taxon>Fungi incertae sedis</taxon>
        <taxon>Microsporidia</taxon>
        <taxon>Nosematidae</taxon>
        <taxon>Vairimorpha</taxon>
    </lineage>
</organism>
<dbReference type="KEGG" id="vnx:VNE69_06072"/>
<name>A0AAX4JD06_9MICR</name>
<reference evidence="1" key="1">
    <citation type="journal article" date="2024" name="BMC Genomics">
        <title>Functional annotation of a divergent genome using sequence and structure-based similarity.</title>
        <authorList>
            <person name="Svedberg D."/>
            <person name="Winiger R.R."/>
            <person name="Berg A."/>
            <person name="Sharma H."/>
            <person name="Tellgren-Roth C."/>
            <person name="Debrunner-Vossbrinck B.A."/>
            <person name="Vossbrinck C.R."/>
            <person name="Barandun J."/>
        </authorList>
    </citation>
    <scope>NUCLEOTIDE SEQUENCE</scope>
    <source>
        <strain evidence="1">Illinois isolate</strain>
    </source>
</reference>
<proteinExistence type="predicted"/>
<evidence type="ECO:0000313" key="1">
    <source>
        <dbReference type="EMBL" id="WUR03751.1"/>
    </source>
</evidence>